<evidence type="ECO:0000256" key="1">
    <source>
        <dbReference type="SAM" id="MobiDB-lite"/>
    </source>
</evidence>
<dbReference type="AlphaFoldDB" id="A0A517SZF4"/>
<keyword evidence="6" id="KW-1185">Reference proteome</keyword>
<dbReference type="PANTHER" id="PTHR43606:SF1">
    <property type="entry name" value="PHOD-LIKE PHOSPHATASE METALLOPHOSPHATASE DOMAIN-CONTAINING PROTEIN"/>
    <property type="match status" value="1"/>
</dbReference>
<gene>
    <name evidence="5" type="ORF">SV7mr_40530</name>
</gene>
<dbReference type="Proteomes" id="UP000315003">
    <property type="component" value="Chromosome"/>
</dbReference>
<accession>A0A517SZF4</accession>
<evidence type="ECO:0000313" key="6">
    <source>
        <dbReference type="Proteomes" id="UP000315003"/>
    </source>
</evidence>
<dbReference type="InterPro" id="IPR038607">
    <property type="entry name" value="PhoD-like_sf"/>
</dbReference>
<organism evidence="5 6">
    <name type="scientific">Stieleria bergensis</name>
    <dbReference type="NCBI Taxonomy" id="2528025"/>
    <lineage>
        <taxon>Bacteria</taxon>
        <taxon>Pseudomonadati</taxon>
        <taxon>Planctomycetota</taxon>
        <taxon>Planctomycetia</taxon>
        <taxon>Pirellulales</taxon>
        <taxon>Pirellulaceae</taxon>
        <taxon>Stieleria</taxon>
    </lineage>
</organism>
<dbReference type="EMBL" id="CP036272">
    <property type="protein sequence ID" value="QDT61516.1"/>
    <property type="molecule type" value="Genomic_DNA"/>
</dbReference>
<evidence type="ECO:0000259" key="3">
    <source>
        <dbReference type="Pfam" id="PF06439"/>
    </source>
</evidence>
<sequence length="749" mass="83435" precursor="true">MPIKKLFLCLCLVSASLQVATAQETPPAQQLTEQSADKPTEQAIDQRFLDPTFWSCIDGRPVLDNWQFADGEVRLFKPRGGGGSIVSEPLPANFDLTWEWKIEKRTNSGLKYRVGRFGKAMFNNGYLGVEYQIIDDAPDSQGKGSTASIYDLVPPAVEKKLNPLGQWNQARVIARGNHLQHFVNGELVTTSATIGPGWEKSIALSKFYGAKHFGTPKGGDRIMLTDHGGKVSYRGFRFVGVGPADDAALADGLSSGPFLGNGMRNSWADQSSIVVWTRTTKTAGMLTAGKEFVSLSSREAAALSKQSDPEKLLSRQLPEGADLEQMIGACPGAAGRVRLTYFPAKSRNQAKSTDWVETNAEQDFTAQWKLQGLRPGVQYALVAEVQSLDADRPSAILRGGFETAPAPSAERDVAFCVTTCHDFIRRDDGMKGHQIYPAMSKLRPNFVVHAGDIEYYDKPDPWAVTKDLMRFKWQRIFALPNNRDFYSKTTSYFIKDDHDTLKNDCWVGQTYGSVSFEEGVKLFNEEQFPSRAPRYQTVHWGKDLQIWILEGRDYRSPNDMPDGPEKSILGAEQKQWLFETLQQSKAKFKLVFSPTPIVGPDRANKRDNHANEIFAVEGQEIREFLGTLENVIVLCGDRHWQYASHNAQLDLWEFGCGPGSEKHQLGWKPGDQRPVHRFLRVKGGFLSGELRYPKGTGQPVLKLQHRTVQGDSVSEFEFGRKEQPQPSLPTDSQPPAAQVDGPQPTASDK</sequence>
<feature type="domain" description="3-keto-alpha-glucoside-1,2-lyase/3-keto-2-hydroxy-glucal hydratase" evidence="3">
    <location>
        <begin position="57"/>
        <end position="237"/>
    </location>
</feature>
<dbReference type="InterPro" id="IPR029052">
    <property type="entry name" value="Metallo-depent_PP-like"/>
</dbReference>
<evidence type="ECO:0000313" key="5">
    <source>
        <dbReference type="EMBL" id="QDT61516.1"/>
    </source>
</evidence>
<dbReference type="Pfam" id="PF06439">
    <property type="entry name" value="3keto-disac_hyd"/>
    <property type="match status" value="1"/>
</dbReference>
<feature type="region of interest" description="Disordered" evidence="1">
    <location>
        <begin position="711"/>
        <end position="749"/>
    </location>
</feature>
<dbReference type="Pfam" id="PF09423">
    <property type="entry name" value="PhoD"/>
    <property type="match status" value="1"/>
</dbReference>
<dbReference type="PANTHER" id="PTHR43606">
    <property type="entry name" value="PHOSPHATASE, PUTATIVE (AFU_ORTHOLOGUE AFUA_6G08710)-RELATED"/>
    <property type="match status" value="1"/>
</dbReference>
<feature type="signal peptide" evidence="2">
    <location>
        <begin position="1"/>
        <end position="22"/>
    </location>
</feature>
<dbReference type="OrthoDB" id="9783365at2"/>
<name>A0A517SZF4_9BACT</name>
<dbReference type="InterPro" id="IPR010496">
    <property type="entry name" value="AL/BT2_dom"/>
</dbReference>
<dbReference type="Gene3D" id="3.60.21.70">
    <property type="entry name" value="PhoD-like phosphatase"/>
    <property type="match status" value="1"/>
</dbReference>
<reference evidence="5 6" key="1">
    <citation type="submission" date="2019-02" db="EMBL/GenBank/DDBJ databases">
        <title>Deep-cultivation of Planctomycetes and their phenomic and genomic characterization uncovers novel biology.</title>
        <authorList>
            <person name="Wiegand S."/>
            <person name="Jogler M."/>
            <person name="Boedeker C."/>
            <person name="Pinto D."/>
            <person name="Vollmers J."/>
            <person name="Rivas-Marin E."/>
            <person name="Kohn T."/>
            <person name="Peeters S.H."/>
            <person name="Heuer A."/>
            <person name="Rast P."/>
            <person name="Oberbeckmann S."/>
            <person name="Bunk B."/>
            <person name="Jeske O."/>
            <person name="Meyerdierks A."/>
            <person name="Storesund J.E."/>
            <person name="Kallscheuer N."/>
            <person name="Luecker S."/>
            <person name="Lage O.M."/>
            <person name="Pohl T."/>
            <person name="Merkel B.J."/>
            <person name="Hornburger P."/>
            <person name="Mueller R.-W."/>
            <person name="Bruemmer F."/>
            <person name="Labrenz M."/>
            <person name="Spormann A.M."/>
            <person name="Op den Camp H."/>
            <person name="Overmann J."/>
            <person name="Amann R."/>
            <person name="Jetten M.S.M."/>
            <person name="Mascher T."/>
            <person name="Medema M.H."/>
            <person name="Devos D.P."/>
            <person name="Kaster A.-K."/>
            <person name="Ovreas L."/>
            <person name="Rohde M."/>
            <person name="Galperin M.Y."/>
            <person name="Jogler C."/>
        </authorList>
    </citation>
    <scope>NUCLEOTIDE SEQUENCE [LARGE SCALE GENOMIC DNA]</scope>
    <source>
        <strain evidence="5 6">SV_7m_r</strain>
    </source>
</reference>
<evidence type="ECO:0000259" key="4">
    <source>
        <dbReference type="Pfam" id="PF09423"/>
    </source>
</evidence>
<feature type="domain" description="PhoD-like phosphatase metallophosphatase" evidence="4">
    <location>
        <begin position="415"/>
        <end position="658"/>
    </location>
</feature>
<dbReference type="Gene3D" id="2.60.120.560">
    <property type="entry name" value="Exo-inulinase, domain 1"/>
    <property type="match status" value="1"/>
</dbReference>
<keyword evidence="2" id="KW-0732">Signal</keyword>
<proteinExistence type="predicted"/>
<evidence type="ECO:0000256" key="2">
    <source>
        <dbReference type="SAM" id="SignalP"/>
    </source>
</evidence>
<dbReference type="GO" id="GO:0016787">
    <property type="term" value="F:hydrolase activity"/>
    <property type="evidence" value="ECO:0007669"/>
    <property type="project" value="InterPro"/>
</dbReference>
<dbReference type="InterPro" id="IPR052900">
    <property type="entry name" value="Phospholipid_Metab_Enz"/>
</dbReference>
<feature type="chain" id="PRO_5021825632" evidence="2">
    <location>
        <begin position="23"/>
        <end position="749"/>
    </location>
</feature>
<feature type="compositionally biased region" description="Polar residues" evidence="1">
    <location>
        <begin position="724"/>
        <end position="735"/>
    </location>
</feature>
<dbReference type="SUPFAM" id="SSF56300">
    <property type="entry name" value="Metallo-dependent phosphatases"/>
    <property type="match status" value="1"/>
</dbReference>
<dbReference type="InterPro" id="IPR018946">
    <property type="entry name" value="PhoD-like_MPP"/>
</dbReference>
<protein>
    <submittedName>
        <fullName evidence="5">PhoD-like phosphatase</fullName>
    </submittedName>
</protein>